<organism evidence="2 3">
    <name type="scientific">Riccia sorocarpa</name>
    <dbReference type="NCBI Taxonomy" id="122646"/>
    <lineage>
        <taxon>Eukaryota</taxon>
        <taxon>Viridiplantae</taxon>
        <taxon>Streptophyta</taxon>
        <taxon>Embryophyta</taxon>
        <taxon>Marchantiophyta</taxon>
        <taxon>Marchantiopsida</taxon>
        <taxon>Marchantiidae</taxon>
        <taxon>Marchantiales</taxon>
        <taxon>Ricciaceae</taxon>
        <taxon>Riccia</taxon>
    </lineage>
</organism>
<dbReference type="AlphaFoldDB" id="A0ABD3HL89"/>
<dbReference type="Proteomes" id="UP001633002">
    <property type="component" value="Unassembled WGS sequence"/>
</dbReference>
<keyword evidence="3" id="KW-1185">Reference proteome</keyword>
<feature type="compositionally biased region" description="Basic and acidic residues" evidence="1">
    <location>
        <begin position="111"/>
        <end position="129"/>
    </location>
</feature>
<dbReference type="PANTHER" id="PTHR34894">
    <property type="entry name" value="SAM-DEPENDENT METHYLTRANSFERASE RSMI, CONSERVED SITE"/>
    <property type="match status" value="1"/>
</dbReference>
<feature type="compositionally biased region" description="Acidic residues" evidence="1">
    <location>
        <begin position="274"/>
        <end position="284"/>
    </location>
</feature>
<evidence type="ECO:0008006" key="4">
    <source>
        <dbReference type="Google" id="ProtNLM"/>
    </source>
</evidence>
<feature type="region of interest" description="Disordered" evidence="1">
    <location>
        <begin position="111"/>
        <end position="140"/>
    </location>
</feature>
<feature type="region of interest" description="Disordered" evidence="1">
    <location>
        <begin position="1"/>
        <end position="20"/>
    </location>
</feature>
<comment type="caution">
    <text evidence="2">The sequence shown here is derived from an EMBL/GenBank/DDBJ whole genome shotgun (WGS) entry which is preliminary data.</text>
</comment>
<reference evidence="2 3" key="1">
    <citation type="submission" date="2024-09" db="EMBL/GenBank/DDBJ databases">
        <title>Chromosome-scale assembly of Riccia sorocarpa.</title>
        <authorList>
            <person name="Paukszto L."/>
        </authorList>
    </citation>
    <scope>NUCLEOTIDE SEQUENCE [LARGE SCALE GENOMIC DNA]</scope>
    <source>
        <strain evidence="2">LP-2024</strain>
        <tissue evidence="2">Aerial parts of the thallus</tissue>
    </source>
</reference>
<accession>A0ABD3HL89</accession>
<dbReference type="EMBL" id="JBJQOH010000003">
    <property type="protein sequence ID" value="KAL3691060.1"/>
    <property type="molecule type" value="Genomic_DNA"/>
</dbReference>
<evidence type="ECO:0000313" key="2">
    <source>
        <dbReference type="EMBL" id="KAL3691060.1"/>
    </source>
</evidence>
<evidence type="ECO:0000256" key="1">
    <source>
        <dbReference type="SAM" id="MobiDB-lite"/>
    </source>
</evidence>
<dbReference type="PANTHER" id="PTHR34894:SF5">
    <property type="entry name" value="EF-HAND DOMAIN-CONTAINING PROTEIN"/>
    <property type="match status" value="1"/>
</dbReference>
<evidence type="ECO:0000313" key="3">
    <source>
        <dbReference type="Proteomes" id="UP001633002"/>
    </source>
</evidence>
<feature type="region of interest" description="Disordered" evidence="1">
    <location>
        <begin position="369"/>
        <end position="436"/>
    </location>
</feature>
<name>A0ABD3HL89_9MARC</name>
<sequence length="572" mass="62756">MSRAEPKVKAMEEDINRHKEGKKKDIAEIKRLLGELEKANKTILDLEEKLRLKILEISKMKRCRLCLAGNMTPRSRETFIRKSLTKRYSQIPIPASLLGLDENEKTHVEVAKDDGEAGKKATDEVDKAPATEGPGASTGVVNVTSAEGDAGAAAPAPGRYKSSTVITFLRAALLKRSQRPSLEEAAKQTIAQDMAAIGLLPPPVDTADKEIQTEPVTIHGISDFASVLKRSASCPARLFWVEATATAEQRARHRSWMQEQGLVGAESENRNEDDSGEGDDDEVEIIIADKPIVEPAEGQEVAPAGDETGMKDKKSQKTMKKKLNKLANESLEALGSLGDEISQLSGGADIAFKMASIISRWKKVARATNLDADSEGAEGGGPREDGTGKESDDLDWEDEGEDGEDGDGRGRRRKRSKGIRKGSSGIMDEFGGKGRRSLERDSIGKFASKKSMKYSAQGFELGKLVPLGFASMMNINTPPKSVKYFNERQLTKLVTSIYVAKIDADKVDDASDNERQSSCEFVYDFMLNLYGLKRLAESAVWGLFKKIKQIIQQKKIDKEHKVQLLLLTMIIT</sequence>
<feature type="compositionally biased region" description="Acidic residues" evidence="1">
    <location>
        <begin position="392"/>
        <end position="405"/>
    </location>
</feature>
<gene>
    <name evidence="2" type="ORF">R1sor_004711</name>
</gene>
<feature type="compositionally biased region" description="Basic residues" evidence="1">
    <location>
        <begin position="410"/>
        <end position="420"/>
    </location>
</feature>
<protein>
    <recommendedName>
        <fullName evidence="4">TFIIS N-terminal domain-containing protein</fullName>
    </recommendedName>
</protein>
<proteinExistence type="predicted"/>
<feature type="compositionally biased region" description="Basic and acidic residues" evidence="1">
    <location>
        <begin position="381"/>
        <end position="391"/>
    </location>
</feature>
<feature type="region of interest" description="Disordered" evidence="1">
    <location>
        <begin position="260"/>
        <end position="320"/>
    </location>
</feature>